<dbReference type="PANTHER" id="PTHR10344">
    <property type="entry name" value="THYMIDYLATE KINASE"/>
    <property type="match status" value="1"/>
</dbReference>
<dbReference type="Pfam" id="PF02223">
    <property type="entry name" value="Thymidylate_kin"/>
    <property type="match status" value="1"/>
</dbReference>
<dbReference type="PROSITE" id="PS01331">
    <property type="entry name" value="THYMIDYLATE_KINASE"/>
    <property type="match status" value="1"/>
</dbReference>
<evidence type="ECO:0000256" key="1">
    <source>
        <dbReference type="ARBA" id="ARBA00009776"/>
    </source>
</evidence>
<dbReference type="SUPFAM" id="SSF52540">
    <property type="entry name" value="P-loop containing nucleoside triphosphate hydrolases"/>
    <property type="match status" value="1"/>
</dbReference>
<keyword evidence="6 11" id="KW-0547">Nucleotide-binding</keyword>
<evidence type="ECO:0000256" key="9">
    <source>
        <dbReference type="ARBA" id="ARBA00048743"/>
    </source>
</evidence>
<sequence length="206" mass="22987">MLIAFEGGEGSGKGTQIEMLKKSLANLGYDVLDIIEPGGTPVGQTIRNILLDRKDLDILGITEVFLFSASRAQQVRTVTRPALKQGKIVLSDRSFYSTYAYQGAGRRQPKELLEQLTSFAVGETTPDLVILLDLSPEVGLARKKDQNKINRLDAETLEFHKNVRDAYLTMAETNPKLWRVVNAETGVEEIHSRIKTIVFEALKIDR</sequence>
<dbReference type="GO" id="GO:0006227">
    <property type="term" value="P:dUDP biosynthetic process"/>
    <property type="evidence" value="ECO:0007669"/>
    <property type="project" value="TreeGrafter"/>
</dbReference>
<evidence type="ECO:0000256" key="5">
    <source>
        <dbReference type="ARBA" id="ARBA00022727"/>
    </source>
</evidence>
<keyword evidence="8 11" id="KW-0067">ATP-binding</keyword>
<gene>
    <name evidence="11 13" type="primary">tmk</name>
    <name evidence="13" type="ORF">DIU24_03735</name>
</gene>
<dbReference type="HAMAP" id="MF_00165">
    <property type="entry name" value="Thymidylate_kinase"/>
    <property type="match status" value="1"/>
</dbReference>
<dbReference type="GO" id="GO:0004798">
    <property type="term" value="F:dTMP kinase activity"/>
    <property type="evidence" value="ECO:0007669"/>
    <property type="project" value="UniProtKB-UniRule"/>
</dbReference>
<evidence type="ECO:0000256" key="10">
    <source>
        <dbReference type="ARBA" id="ARBA00057735"/>
    </source>
</evidence>
<evidence type="ECO:0000313" key="13">
    <source>
        <dbReference type="EMBL" id="HCQ40785.1"/>
    </source>
</evidence>
<dbReference type="NCBIfam" id="TIGR00041">
    <property type="entry name" value="DTMP_kinase"/>
    <property type="match status" value="1"/>
</dbReference>
<feature type="domain" description="Thymidylate kinase-like" evidence="12">
    <location>
        <begin position="5"/>
        <end position="194"/>
    </location>
</feature>
<dbReference type="GO" id="GO:0005829">
    <property type="term" value="C:cytosol"/>
    <property type="evidence" value="ECO:0007669"/>
    <property type="project" value="TreeGrafter"/>
</dbReference>
<evidence type="ECO:0000256" key="3">
    <source>
        <dbReference type="ARBA" id="ARBA00017144"/>
    </source>
</evidence>
<dbReference type="InterPro" id="IPR039430">
    <property type="entry name" value="Thymidylate_kin-like_dom"/>
</dbReference>
<evidence type="ECO:0000256" key="8">
    <source>
        <dbReference type="ARBA" id="ARBA00022840"/>
    </source>
</evidence>
<dbReference type="FunFam" id="3.40.50.300:FF:000225">
    <property type="entry name" value="Thymidylate kinase"/>
    <property type="match status" value="1"/>
</dbReference>
<dbReference type="Gene3D" id="3.40.50.300">
    <property type="entry name" value="P-loop containing nucleotide triphosphate hydrolases"/>
    <property type="match status" value="1"/>
</dbReference>
<evidence type="ECO:0000256" key="4">
    <source>
        <dbReference type="ARBA" id="ARBA00022679"/>
    </source>
</evidence>
<dbReference type="InterPro" id="IPR018095">
    <property type="entry name" value="Thymidylate_kin_CS"/>
</dbReference>
<dbReference type="CDD" id="cd01672">
    <property type="entry name" value="TMPK"/>
    <property type="match status" value="1"/>
</dbReference>
<reference evidence="13 14" key="1">
    <citation type="journal article" date="2018" name="Nat. Biotechnol.">
        <title>A standardized bacterial taxonomy based on genome phylogeny substantially revises the tree of life.</title>
        <authorList>
            <person name="Parks D.H."/>
            <person name="Chuvochina M."/>
            <person name="Waite D.W."/>
            <person name="Rinke C."/>
            <person name="Skarshewski A."/>
            <person name="Chaumeil P.A."/>
            <person name="Hugenholtz P."/>
        </authorList>
    </citation>
    <scope>NUCLEOTIDE SEQUENCE [LARGE SCALE GENOMIC DNA]</scope>
    <source>
        <strain evidence="13">UBA12021</strain>
    </source>
</reference>
<comment type="caution">
    <text evidence="13">The sequence shown here is derived from an EMBL/GenBank/DDBJ whole genome shotgun (WGS) entry which is preliminary data.</text>
</comment>
<name>A0A656PNH2_UNCKA</name>
<evidence type="ECO:0000256" key="7">
    <source>
        <dbReference type="ARBA" id="ARBA00022777"/>
    </source>
</evidence>
<dbReference type="GO" id="GO:0005524">
    <property type="term" value="F:ATP binding"/>
    <property type="evidence" value="ECO:0007669"/>
    <property type="project" value="UniProtKB-UniRule"/>
</dbReference>
<dbReference type="GO" id="GO:0006235">
    <property type="term" value="P:dTTP biosynthetic process"/>
    <property type="evidence" value="ECO:0007669"/>
    <property type="project" value="UniProtKB-UniRule"/>
</dbReference>
<dbReference type="PANTHER" id="PTHR10344:SF4">
    <property type="entry name" value="UMP-CMP KINASE 2, MITOCHONDRIAL"/>
    <property type="match status" value="1"/>
</dbReference>
<evidence type="ECO:0000313" key="14">
    <source>
        <dbReference type="Proteomes" id="UP000262056"/>
    </source>
</evidence>
<keyword evidence="4 11" id="KW-0808">Transferase</keyword>
<dbReference type="EC" id="2.7.4.9" evidence="2 11"/>
<dbReference type="InterPro" id="IPR027417">
    <property type="entry name" value="P-loop_NTPase"/>
</dbReference>
<dbReference type="EMBL" id="DQFB01000004">
    <property type="protein sequence ID" value="HCQ40785.1"/>
    <property type="molecule type" value="Genomic_DNA"/>
</dbReference>
<dbReference type="InterPro" id="IPR018094">
    <property type="entry name" value="Thymidylate_kinase"/>
</dbReference>
<comment type="similarity">
    <text evidence="1 11">Belongs to the thymidylate kinase family.</text>
</comment>
<comment type="function">
    <text evidence="10 11">Phosphorylation of dTMP to form dTDP in both de novo and salvage pathways of dTTP synthesis.</text>
</comment>
<keyword evidence="7 11" id="KW-0418">Kinase</keyword>
<dbReference type="GO" id="GO:0006233">
    <property type="term" value="P:dTDP biosynthetic process"/>
    <property type="evidence" value="ECO:0007669"/>
    <property type="project" value="InterPro"/>
</dbReference>
<comment type="caution">
    <text evidence="11">Lacks conserved residue(s) required for the propagation of feature annotation.</text>
</comment>
<evidence type="ECO:0000259" key="12">
    <source>
        <dbReference type="Pfam" id="PF02223"/>
    </source>
</evidence>
<keyword evidence="5 11" id="KW-0545">Nucleotide biosynthesis</keyword>
<dbReference type="Proteomes" id="UP000262056">
    <property type="component" value="Unassembled WGS sequence"/>
</dbReference>
<evidence type="ECO:0000256" key="11">
    <source>
        <dbReference type="HAMAP-Rule" id="MF_00165"/>
    </source>
</evidence>
<dbReference type="AlphaFoldDB" id="A0A656PNH2"/>
<protein>
    <recommendedName>
        <fullName evidence="3 11">Thymidylate kinase</fullName>
        <ecNumber evidence="2 11">2.7.4.9</ecNumber>
    </recommendedName>
    <alternativeName>
        <fullName evidence="11">dTMP kinase</fullName>
    </alternativeName>
</protein>
<proteinExistence type="inferred from homology"/>
<evidence type="ECO:0000256" key="2">
    <source>
        <dbReference type="ARBA" id="ARBA00012980"/>
    </source>
</evidence>
<evidence type="ECO:0000256" key="6">
    <source>
        <dbReference type="ARBA" id="ARBA00022741"/>
    </source>
</evidence>
<accession>A0A656PNH2</accession>
<comment type="catalytic activity">
    <reaction evidence="9 11">
        <text>dTMP + ATP = dTDP + ADP</text>
        <dbReference type="Rhea" id="RHEA:13517"/>
        <dbReference type="ChEBI" id="CHEBI:30616"/>
        <dbReference type="ChEBI" id="CHEBI:58369"/>
        <dbReference type="ChEBI" id="CHEBI:63528"/>
        <dbReference type="ChEBI" id="CHEBI:456216"/>
        <dbReference type="EC" id="2.7.4.9"/>
    </reaction>
</comment>
<organism evidence="13 14">
    <name type="scientific">candidate division WWE3 bacterium</name>
    <dbReference type="NCBI Taxonomy" id="2053526"/>
    <lineage>
        <taxon>Bacteria</taxon>
        <taxon>Katanobacteria</taxon>
    </lineage>
</organism>